<evidence type="ECO:0000256" key="5">
    <source>
        <dbReference type="ARBA" id="ARBA00023136"/>
    </source>
</evidence>
<feature type="transmembrane region" description="Helical" evidence="7">
    <location>
        <begin position="343"/>
        <end position="364"/>
    </location>
</feature>
<dbReference type="PANTHER" id="PTHR48022">
    <property type="entry name" value="PLASTIDIC GLUCOSE TRANSPORTER 4"/>
    <property type="match status" value="1"/>
</dbReference>
<evidence type="ECO:0000313" key="9">
    <source>
        <dbReference type="EMBL" id="RDW70523.1"/>
    </source>
</evidence>
<comment type="similarity">
    <text evidence="2">Belongs to the major facilitator superfamily. Sugar transporter (TC 2.A.1.1) family.</text>
</comment>
<feature type="transmembrane region" description="Helical" evidence="7">
    <location>
        <begin position="398"/>
        <end position="417"/>
    </location>
</feature>
<comment type="caution">
    <text evidence="9">The sequence shown here is derived from an EMBL/GenBank/DDBJ whole genome shotgun (WGS) entry which is preliminary data.</text>
</comment>
<keyword evidence="5 7" id="KW-0472">Membrane</keyword>
<evidence type="ECO:0000256" key="3">
    <source>
        <dbReference type="ARBA" id="ARBA00022692"/>
    </source>
</evidence>
<feature type="region of interest" description="Disordered" evidence="6">
    <location>
        <begin position="520"/>
        <end position="546"/>
    </location>
</feature>
<dbReference type="AlphaFoldDB" id="A0A3D8R8Y8"/>
<comment type="subcellular location">
    <subcellularLocation>
        <location evidence="1">Membrane</location>
        <topology evidence="1">Multi-pass membrane protein</topology>
    </subcellularLocation>
</comment>
<evidence type="ECO:0000313" key="10">
    <source>
        <dbReference type="Proteomes" id="UP000256690"/>
    </source>
</evidence>
<accession>A0A3D8R8Y8</accession>
<dbReference type="EMBL" id="PVWQ01000010">
    <property type="protein sequence ID" value="RDW70523.1"/>
    <property type="molecule type" value="Genomic_DNA"/>
</dbReference>
<dbReference type="OrthoDB" id="6612291at2759"/>
<feature type="transmembrane region" description="Helical" evidence="7">
    <location>
        <begin position="42"/>
        <end position="63"/>
    </location>
</feature>
<dbReference type="STRING" id="1810919.A0A3D8R8Y8"/>
<gene>
    <name evidence="9" type="ORF">DSM5745_08034</name>
</gene>
<feature type="transmembrane region" description="Helical" evidence="7">
    <location>
        <begin position="438"/>
        <end position="459"/>
    </location>
</feature>
<dbReference type="InterPro" id="IPR020846">
    <property type="entry name" value="MFS_dom"/>
</dbReference>
<dbReference type="GO" id="GO:0016020">
    <property type="term" value="C:membrane"/>
    <property type="evidence" value="ECO:0007669"/>
    <property type="project" value="UniProtKB-SubCell"/>
</dbReference>
<dbReference type="RefSeq" id="XP_026601054.1">
    <property type="nucleotide sequence ID" value="XM_026750050.1"/>
</dbReference>
<feature type="transmembrane region" description="Helical" evidence="7">
    <location>
        <begin position="185"/>
        <end position="206"/>
    </location>
</feature>
<protein>
    <recommendedName>
        <fullName evidence="8">Major facilitator superfamily (MFS) profile domain-containing protein</fullName>
    </recommendedName>
</protein>
<feature type="transmembrane region" description="Helical" evidence="7">
    <location>
        <begin position="83"/>
        <end position="108"/>
    </location>
</feature>
<keyword evidence="3 7" id="KW-0812">Transmembrane</keyword>
<dbReference type="PROSITE" id="PS50850">
    <property type="entry name" value="MFS"/>
    <property type="match status" value="1"/>
</dbReference>
<feature type="transmembrane region" description="Helical" evidence="7">
    <location>
        <begin position="371"/>
        <end position="392"/>
    </location>
</feature>
<feature type="transmembrane region" description="Helical" evidence="7">
    <location>
        <begin position="120"/>
        <end position="138"/>
    </location>
</feature>
<evidence type="ECO:0000259" key="8">
    <source>
        <dbReference type="PROSITE" id="PS50850"/>
    </source>
</evidence>
<proteinExistence type="inferred from homology"/>
<evidence type="ECO:0000256" key="2">
    <source>
        <dbReference type="ARBA" id="ARBA00010992"/>
    </source>
</evidence>
<evidence type="ECO:0000256" key="7">
    <source>
        <dbReference type="SAM" id="Phobius"/>
    </source>
</evidence>
<dbReference type="GeneID" id="38118404"/>
<feature type="transmembrane region" description="Helical" evidence="7">
    <location>
        <begin position="308"/>
        <end position="331"/>
    </location>
</feature>
<organism evidence="9 10">
    <name type="scientific">Aspergillus mulundensis</name>
    <dbReference type="NCBI Taxonomy" id="1810919"/>
    <lineage>
        <taxon>Eukaryota</taxon>
        <taxon>Fungi</taxon>
        <taxon>Dikarya</taxon>
        <taxon>Ascomycota</taxon>
        <taxon>Pezizomycotina</taxon>
        <taxon>Eurotiomycetes</taxon>
        <taxon>Eurotiomycetidae</taxon>
        <taxon>Eurotiales</taxon>
        <taxon>Aspergillaceae</taxon>
        <taxon>Aspergillus</taxon>
        <taxon>Aspergillus subgen. Nidulantes</taxon>
    </lineage>
</organism>
<dbReference type="InterPro" id="IPR036259">
    <property type="entry name" value="MFS_trans_sf"/>
</dbReference>
<keyword evidence="4 7" id="KW-1133">Transmembrane helix</keyword>
<dbReference type="GO" id="GO:0005351">
    <property type="term" value="F:carbohydrate:proton symporter activity"/>
    <property type="evidence" value="ECO:0007669"/>
    <property type="project" value="TreeGrafter"/>
</dbReference>
<evidence type="ECO:0000256" key="6">
    <source>
        <dbReference type="SAM" id="MobiDB-lite"/>
    </source>
</evidence>
<reference evidence="9 10" key="1">
    <citation type="journal article" date="2018" name="IMA Fungus">
        <title>IMA Genome-F 9: Draft genome sequence of Annulohypoxylon stygium, Aspergillus mulundensis, Berkeleyomyces basicola (syn. Thielaviopsis basicola), Ceratocystis smalleyi, two Cercospora beticola strains, Coleophoma cylindrospora, Fusarium fracticaudum, Phialophora cf. hyalina, and Morchella septimelata.</title>
        <authorList>
            <person name="Wingfield B.D."/>
            <person name="Bills G.F."/>
            <person name="Dong Y."/>
            <person name="Huang W."/>
            <person name="Nel W.J."/>
            <person name="Swalarsk-Parry B.S."/>
            <person name="Vaghefi N."/>
            <person name="Wilken P.M."/>
            <person name="An Z."/>
            <person name="de Beer Z.W."/>
            <person name="De Vos L."/>
            <person name="Chen L."/>
            <person name="Duong T.A."/>
            <person name="Gao Y."/>
            <person name="Hammerbacher A."/>
            <person name="Kikkert J.R."/>
            <person name="Li Y."/>
            <person name="Li H."/>
            <person name="Li K."/>
            <person name="Li Q."/>
            <person name="Liu X."/>
            <person name="Ma X."/>
            <person name="Naidoo K."/>
            <person name="Pethybridge S.J."/>
            <person name="Sun J."/>
            <person name="Steenkamp E.T."/>
            <person name="van der Nest M.A."/>
            <person name="van Wyk S."/>
            <person name="Wingfield M.J."/>
            <person name="Xiong C."/>
            <person name="Yue Q."/>
            <person name="Zhang X."/>
        </authorList>
    </citation>
    <scope>NUCLEOTIDE SEQUENCE [LARGE SCALE GENOMIC DNA]</scope>
    <source>
        <strain evidence="9 10">DSM 5745</strain>
    </source>
</reference>
<dbReference type="InterPro" id="IPR050360">
    <property type="entry name" value="MFS_Sugar_Transporters"/>
</dbReference>
<evidence type="ECO:0000256" key="4">
    <source>
        <dbReference type="ARBA" id="ARBA00022989"/>
    </source>
</evidence>
<dbReference type="PANTHER" id="PTHR48022:SF41">
    <property type="entry name" value="MAJOR FACILITATOR SUPERFAMILY (MFS) PROFILE DOMAIN-CONTAINING PROTEIN"/>
    <property type="match status" value="1"/>
</dbReference>
<feature type="domain" description="Major facilitator superfamily (MFS) profile" evidence="8">
    <location>
        <begin position="44"/>
        <end position="493"/>
    </location>
</feature>
<keyword evidence="10" id="KW-1185">Reference proteome</keyword>
<feature type="compositionally biased region" description="Basic and acidic residues" evidence="6">
    <location>
        <begin position="520"/>
        <end position="532"/>
    </location>
</feature>
<evidence type="ECO:0000256" key="1">
    <source>
        <dbReference type="ARBA" id="ARBA00004141"/>
    </source>
</evidence>
<name>A0A3D8R8Y8_9EURO</name>
<feature type="transmembrane region" description="Helical" evidence="7">
    <location>
        <begin position="471"/>
        <end position="489"/>
    </location>
</feature>
<dbReference type="Proteomes" id="UP000256690">
    <property type="component" value="Unassembled WGS sequence"/>
</dbReference>
<dbReference type="Pfam" id="PF00083">
    <property type="entry name" value="Sugar_tr"/>
    <property type="match status" value="1"/>
</dbReference>
<dbReference type="InterPro" id="IPR005828">
    <property type="entry name" value="MFS_sugar_transport-like"/>
</dbReference>
<dbReference type="Gene3D" id="1.20.1250.20">
    <property type="entry name" value="MFS general substrate transporter like domains"/>
    <property type="match status" value="1"/>
</dbReference>
<dbReference type="SUPFAM" id="SSF103473">
    <property type="entry name" value="MFS general substrate transporter"/>
    <property type="match status" value="1"/>
</dbReference>
<sequence>MSSADIKDLLVVDNRLTASSQPSTQQQPESVLQSARKSLKSVAWCFALASGIILYGYDLVIVGNAPSMPEFQKDFGRRLDGKLIIPALWLSLWNVANPIGGILGSLAGGYIQDRAGRRRSLTIASIVSAIGAAVAYVANLPSDINTRRSVFLIAIIVQGFAVNQATCTVQTYISEVLGPVLRGPALGLFPSFMLLGQLVGSIIVYFMSRRPGPTGYKLCFASQWPFSALPLAVSFLMPESPTYLLRKNRPDDARKHQNRLSSSVNDTAAILQHARLSIELENKPNRGRASAPTYADCFKAPHRRRTTIVLFGGLVSILFGLSLLSKGSYFMQVVGMDAHTSLVFLQVSVGLGLLANAGSTLTVARFGRRTLTLSGLIICIILWTGVGIAGCFEGPVTVWYTQTSILLLISLTGLTVWPASYAFGAEASSLHLRAKSQGLSWVVHCLSNGALGIVLPYIFNEDEGALGAKTGFVYTGFCAGALVVAWRIVPEMKDLTALEIDCLFEGGVEGSVSGGGWKEEAGGVGDGLERGGEGTLKGYGTRESVE</sequence>